<feature type="region of interest" description="Disordered" evidence="5">
    <location>
        <begin position="642"/>
        <end position="661"/>
    </location>
</feature>
<organism evidence="7 8">
    <name type="scientific">Cafeteria roenbergensis</name>
    <name type="common">Marine flagellate</name>
    <dbReference type="NCBI Taxonomy" id="33653"/>
    <lineage>
        <taxon>Eukaryota</taxon>
        <taxon>Sar</taxon>
        <taxon>Stramenopiles</taxon>
        <taxon>Bigyra</taxon>
        <taxon>Opalozoa</taxon>
        <taxon>Bicosoecida</taxon>
        <taxon>Cafeteriaceae</taxon>
        <taxon>Cafeteria</taxon>
    </lineage>
</organism>
<feature type="transmembrane region" description="Helical" evidence="6">
    <location>
        <begin position="423"/>
        <end position="443"/>
    </location>
</feature>
<feature type="transmembrane region" description="Helical" evidence="6">
    <location>
        <begin position="300"/>
        <end position="323"/>
    </location>
</feature>
<comment type="caution">
    <text evidence="7">The sequence shown here is derived from an EMBL/GenBank/DDBJ whole genome shotgun (WGS) entry which is preliminary data.</text>
</comment>
<dbReference type="EMBL" id="VLTL01000229">
    <property type="protein sequence ID" value="KAA0150537.1"/>
    <property type="molecule type" value="Genomic_DNA"/>
</dbReference>
<dbReference type="PANTHER" id="PTHR43243">
    <property type="entry name" value="INNER MEMBRANE TRANSPORTER YGJI-RELATED"/>
    <property type="match status" value="1"/>
</dbReference>
<dbReference type="GO" id="GO:0015171">
    <property type="term" value="F:amino acid transmembrane transporter activity"/>
    <property type="evidence" value="ECO:0007669"/>
    <property type="project" value="TreeGrafter"/>
</dbReference>
<dbReference type="Proteomes" id="UP000324907">
    <property type="component" value="Unassembled WGS sequence"/>
</dbReference>
<feature type="compositionally biased region" description="Low complexity" evidence="5">
    <location>
        <begin position="48"/>
        <end position="58"/>
    </location>
</feature>
<dbReference type="Pfam" id="PF13520">
    <property type="entry name" value="AA_permease_2"/>
    <property type="match status" value="1"/>
</dbReference>
<dbReference type="AlphaFoldDB" id="A0A5A8CD52"/>
<comment type="subcellular location">
    <subcellularLocation>
        <location evidence="1">Membrane</location>
        <topology evidence="1">Multi-pass membrane protein</topology>
    </subcellularLocation>
</comment>
<dbReference type="GO" id="GO:0016020">
    <property type="term" value="C:membrane"/>
    <property type="evidence" value="ECO:0007669"/>
    <property type="project" value="UniProtKB-SubCell"/>
</dbReference>
<keyword evidence="2 6" id="KW-0812">Transmembrane</keyword>
<evidence type="ECO:0000313" key="8">
    <source>
        <dbReference type="Proteomes" id="UP000324907"/>
    </source>
</evidence>
<evidence type="ECO:0000256" key="4">
    <source>
        <dbReference type="ARBA" id="ARBA00023136"/>
    </source>
</evidence>
<dbReference type="PANTHER" id="PTHR43243:SF11">
    <property type="entry name" value="AMINO ACID PERMEASE_ SLC12A DOMAIN-CONTAINING PROTEIN"/>
    <property type="match status" value="1"/>
</dbReference>
<keyword evidence="4 6" id="KW-0472">Membrane</keyword>
<name>A0A5A8CD52_CAFRO</name>
<evidence type="ECO:0000256" key="5">
    <source>
        <dbReference type="SAM" id="MobiDB-lite"/>
    </source>
</evidence>
<feature type="transmembrane region" description="Helical" evidence="6">
    <location>
        <begin position="482"/>
        <end position="500"/>
    </location>
</feature>
<dbReference type="InterPro" id="IPR002293">
    <property type="entry name" value="AA/rel_permease1"/>
</dbReference>
<accession>A0A5A8CD52</accession>
<reference evidence="7 8" key="1">
    <citation type="submission" date="2019-07" db="EMBL/GenBank/DDBJ databases">
        <title>Genomes of Cafeteria roenbergensis.</title>
        <authorList>
            <person name="Fischer M.G."/>
            <person name="Hackl T."/>
            <person name="Roman M."/>
        </authorList>
    </citation>
    <scope>NUCLEOTIDE SEQUENCE [LARGE SCALE GENOMIC DNA]</scope>
    <source>
        <strain evidence="7 8">RCC970-E3</strain>
    </source>
</reference>
<feature type="transmembrane region" description="Helical" evidence="6">
    <location>
        <begin position="260"/>
        <end position="279"/>
    </location>
</feature>
<evidence type="ECO:0000256" key="3">
    <source>
        <dbReference type="ARBA" id="ARBA00022989"/>
    </source>
</evidence>
<feature type="region of interest" description="Disordered" evidence="5">
    <location>
        <begin position="43"/>
        <end position="78"/>
    </location>
</feature>
<sequence>MDSLLLDGDTAIWGGEDTEAPDNVVHWQFPGWGEHRRVRFRGKDPEAAHAASGSSSSEGETDDTKKSEAPAPKASHHGSLSQFAATALSGNDLTSSALYVISITFAQAGWLAPVCLLIVAVLLYAYRFVYSEVGGALPVNGGTYTALLHTTSKGIAATAATLSLLSYAATAVVSGTDAVAYLCVLIDTPVESWMVLCLLGVFCLLTAWGIGESAVVAVAMFVLHIGTLITLLGFAVVWAAEDGFEVFAAAFSAPLPSSSGVVGAIFFGFGAALLGVSGFESSANMIEAIVPGQYPAVLRNMHVIVSVLNPLLALATMSVLSPAEIADGGDSLLAAVAKRSGGQAFALVLGIDAFIVLSGAVLTAFVGVGGLMERMAEDECLPQFMLARNAFRGTRHLIPITFFLVTGSLSLALGANVDTLSGVYTISFLFVMQLFAVGALLLKRKRPSLPRPDRARVRTVIFALTLTFLGLLANLLGKPESVQYFALYALGMGLVVFVTYQRAAILRVMMPGAISCLRRSCCCLRNRETGRVDCAEHCLLRSFHEASDSPVVFFVKHPDIVLMNKAVLYVRENEQATRLVFVHATKGNEGPTAVHGSGMRALTGSKVGGPASEMTGLSGDAARAEAVMAGAAAAAPAGKARSASLPGAESNPRSAEGSGIVPTRANGTGRLGAAAMAAAAAAAAAHGDGTGSVDEVAALSHMVKVLDVMYPKLRLDLLVVDERPFGPGLIGWLERTMGIRSNGMFIACPDEDFPHALGSLGGIRVIGRPSRTLEEAKDGTPMPRVPFFVPNEEAASIQTVDASAVHPITERRAPSGSHALSHSSLFSGAHVLLPSGPDRMSVLGETATEGSLTTQ</sequence>
<protein>
    <submittedName>
        <fullName evidence="7">Uncharacterized protein</fullName>
    </submittedName>
</protein>
<feature type="transmembrane region" description="Helical" evidence="6">
    <location>
        <begin position="455"/>
        <end position="476"/>
    </location>
</feature>
<proteinExistence type="predicted"/>
<dbReference type="Gene3D" id="1.20.1740.10">
    <property type="entry name" value="Amino acid/polyamine transporter I"/>
    <property type="match status" value="1"/>
</dbReference>
<feature type="transmembrane region" description="Helical" evidence="6">
    <location>
        <begin position="193"/>
        <end position="211"/>
    </location>
</feature>
<feature type="transmembrane region" description="Helical" evidence="6">
    <location>
        <begin position="154"/>
        <end position="173"/>
    </location>
</feature>
<evidence type="ECO:0000256" key="1">
    <source>
        <dbReference type="ARBA" id="ARBA00004141"/>
    </source>
</evidence>
<feature type="region of interest" description="Disordered" evidence="5">
    <location>
        <begin position="591"/>
        <end position="611"/>
    </location>
</feature>
<feature type="transmembrane region" description="Helical" evidence="6">
    <location>
        <begin position="218"/>
        <end position="240"/>
    </location>
</feature>
<gene>
    <name evidence="7" type="ORF">FNF28_07241</name>
</gene>
<keyword evidence="3 6" id="KW-1133">Transmembrane helix</keyword>
<evidence type="ECO:0000313" key="7">
    <source>
        <dbReference type="EMBL" id="KAA0150537.1"/>
    </source>
</evidence>
<evidence type="ECO:0000256" key="2">
    <source>
        <dbReference type="ARBA" id="ARBA00022692"/>
    </source>
</evidence>
<feature type="transmembrane region" description="Helical" evidence="6">
    <location>
        <begin position="343"/>
        <end position="368"/>
    </location>
</feature>
<feature type="transmembrane region" description="Helical" evidence="6">
    <location>
        <begin position="97"/>
        <end position="126"/>
    </location>
</feature>
<feature type="transmembrane region" description="Helical" evidence="6">
    <location>
        <begin position="397"/>
        <end position="417"/>
    </location>
</feature>
<evidence type="ECO:0000256" key="6">
    <source>
        <dbReference type="SAM" id="Phobius"/>
    </source>
</evidence>